<dbReference type="EMBL" id="MN740119">
    <property type="protein sequence ID" value="QHT88593.1"/>
    <property type="molecule type" value="Genomic_DNA"/>
</dbReference>
<name>A0A6C0I946_9ZZZZ</name>
<organism evidence="2">
    <name type="scientific">viral metagenome</name>
    <dbReference type="NCBI Taxonomy" id="1070528"/>
    <lineage>
        <taxon>unclassified sequences</taxon>
        <taxon>metagenomes</taxon>
        <taxon>organismal metagenomes</taxon>
    </lineage>
</organism>
<feature type="region of interest" description="Disordered" evidence="1">
    <location>
        <begin position="46"/>
        <end position="65"/>
    </location>
</feature>
<accession>A0A6C0I946</accession>
<reference evidence="2" key="1">
    <citation type="journal article" date="2020" name="Nature">
        <title>Giant virus diversity and host interactions through global metagenomics.</title>
        <authorList>
            <person name="Schulz F."/>
            <person name="Roux S."/>
            <person name="Paez-Espino D."/>
            <person name="Jungbluth S."/>
            <person name="Walsh D.A."/>
            <person name="Denef V.J."/>
            <person name="McMahon K.D."/>
            <person name="Konstantinidis K.T."/>
            <person name="Eloe-Fadrosh E.A."/>
            <person name="Kyrpides N.C."/>
            <person name="Woyke T."/>
        </authorList>
    </citation>
    <scope>NUCLEOTIDE SEQUENCE</scope>
    <source>
        <strain evidence="2">GVMAG-M-3300023184-51</strain>
    </source>
</reference>
<sequence>MSQSKYNLVLCEMFNRNIHGSPKKKITEIDGHYLLISKFEGDASNLHDDSDSDSDNSNDSDDSNINNVAEYYNEYYNEPEQEIKPHIIIRNYQNIIARPDYIKPEIGECIVLESQHTVVIIKTMWIKIIQRKWKKIYAERQTIIRRWSQIAALYNRELTGRWPDSCIRYPTLRGMLVLQ</sequence>
<protein>
    <submittedName>
        <fullName evidence="2">Uncharacterized protein</fullName>
    </submittedName>
</protein>
<evidence type="ECO:0000313" key="2">
    <source>
        <dbReference type="EMBL" id="QHT88593.1"/>
    </source>
</evidence>
<evidence type="ECO:0000256" key="1">
    <source>
        <dbReference type="SAM" id="MobiDB-lite"/>
    </source>
</evidence>
<feature type="compositionally biased region" description="Acidic residues" evidence="1">
    <location>
        <begin position="50"/>
        <end position="62"/>
    </location>
</feature>
<proteinExistence type="predicted"/>
<dbReference type="AlphaFoldDB" id="A0A6C0I946"/>